<evidence type="ECO:0000259" key="3">
    <source>
        <dbReference type="Pfam" id="PF05368"/>
    </source>
</evidence>
<reference evidence="5" key="1">
    <citation type="journal article" date="2019" name="Int. J. Syst. Evol. Microbiol.">
        <title>The Global Catalogue of Microorganisms (GCM) 10K type strain sequencing project: providing services to taxonomists for standard genome sequencing and annotation.</title>
        <authorList>
            <consortium name="The Broad Institute Genomics Platform"/>
            <consortium name="The Broad Institute Genome Sequencing Center for Infectious Disease"/>
            <person name="Wu L."/>
            <person name="Ma J."/>
        </authorList>
    </citation>
    <scope>NUCLEOTIDE SEQUENCE [LARGE SCALE GENOMIC DNA]</scope>
    <source>
        <strain evidence="5">JCM 31319</strain>
    </source>
</reference>
<proteinExistence type="predicted"/>
<evidence type="ECO:0000256" key="1">
    <source>
        <dbReference type="ARBA" id="ARBA00022857"/>
    </source>
</evidence>
<comment type="caution">
    <text evidence="4">The sequence shown here is derived from an EMBL/GenBank/DDBJ whole genome shotgun (WGS) entry which is preliminary data.</text>
</comment>
<evidence type="ECO:0000256" key="2">
    <source>
        <dbReference type="ARBA" id="ARBA00023002"/>
    </source>
</evidence>
<keyword evidence="1" id="KW-0521">NADP</keyword>
<dbReference type="InterPro" id="IPR036291">
    <property type="entry name" value="NAD(P)-bd_dom_sf"/>
</dbReference>
<evidence type="ECO:0000313" key="5">
    <source>
        <dbReference type="Proteomes" id="UP001597094"/>
    </source>
</evidence>
<organism evidence="4 5">
    <name type="scientific">Pontibacter rugosus</name>
    <dbReference type="NCBI Taxonomy" id="1745966"/>
    <lineage>
        <taxon>Bacteria</taxon>
        <taxon>Pseudomonadati</taxon>
        <taxon>Bacteroidota</taxon>
        <taxon>Cytophagia</taxon>
        <taxon>Cytophagales</taxon>
        <taxon>Hymenobacteraceae</taxon>
        <taxon>Pontibacter</taxon>
    </lineage>
</organism>
<dbReference type="PANTHER" id="PTHR47706:SF1">
    <property type="entry name" value="CIPA-LIKE, PUTATIVE (AFU_ORTHOLOGUE AFUA_1G12460)-RELATED"/>
    <property type="match status" value="1"/>
</dbReference>
<name>A0ABW3SWW5_9BACT</name>
<sequence length="309" mass="33464">MASNQQTTSEKATIVLAGITGDLGGRIAQSLLAHGANVRAITRPGTTVDTINKLKQQGVSIIEADYKSVSALSKALSGATCVVSALSGLQEVILEAQRVLLYAAVEAGVPRFIPSDYSIDFTNLPRGTNRNLDLRQEFSERLDAAPIAATSVLNGMFTDLLTGQAPLVLFPLKRIVYWGDADQPLDFTTISDTAAFTAAAAMDSSTPTPRYLRVAGDTLSARELREVASASTGKEFQLFRIGGLGTLDLMIKFTRAIMPQSNEVFPPWQGMQYLRNMFSGKAKLEHLDNDRYPDISWTPVSEVLAAYKQ</sequence>
<dbReference type="Pfam" id="PF05368">
    <property type="entry name" value="NmrA"/>
    <property type="match status" value="1"/>
</dbReference>
<gene>
    <name evidence="4" type="ORF">ACFQ2O_17750</name>
</gene>
<dbReference type="EMBL" id="JBHTLD010000208">
    <property type="protein sequence ID" value="MFD1188060.1"/>
    <property type="molecule type" value="Genomic_DNA"/>
</dbReference>
<dbReference type="SUPFAM" id="SSF51735">
    <property type="entry name" value="NAD(P)-binding Rossmann-fold domains"/>
    <property type="match status" value="1"/>
</dbReference>
<dbReference type="Proteomes" id="UP001597094">
    <property type="component" value="Unassembled WGS sequence"/>
</dbReference>
<evidence type="ECO:0000313" key="4">
    <source>
        <dbReference type="EMBL" id="MFD1188060.1"/>
    </source>
</evidence>
<dbReference type="InterPro" id="IPR051609">
    <property type="entry name" value="NmrA/Isoflavone_reductase-like"/>
</dbReference>
<keyword evidence="2" id="KW-0560">Oxidoreductase</keyword>
<keyword evidence="5" id="KW-1185">Reference proteome</keyword>
<dbReference type="Gene3D" id="3.90.25.10">
    <property type="entry name" value="UDP-galactose 4-epimerase, domain 1"/>
    <property type="match status" value="1"/>
</dbReference>
<feature type="domain" description="NmrA-like" evidence="3">
    <location>
        <begin position="11"/>
        <end position="239"/>
    </location>
</feature>
<dbReference type="InterPro" id="IPR008030">
    <property type="entry name" value="NmrA-like"/>
</dbReference>
<dbReference type="PANTHER" id="PTHR47706">
    <property type="entry name" value="NMRA-LIKE FAMILY PROTEIN"/>
    <property type="match status" value="1"/>
</dbReference>
<dbReference type="Gene3D" id="3.40.50.720">
    <property type="entry name" value="NAD(P)-binding Rossmann-like Domain"/>
    <property type="match status" value="1"/>
</dbReference>
<protein>
    <submittedName>
        <fullName evidence="4">NmrA family NAD(P)-binding protein</fullName>
    </submittedName>
</protein>
<dbReference type="RefSeq" id="WP_377530928.1">
    <property type="nucleotide sequence ID" value="NZ_JBHTLD010000208.1"/>
</dbReference>
<accession>A0ABW3SWW5</accession>